<organism evidence="3 4">
    <name type="scientific">Mucilaginibacter mallensis</name>
    <dbReference type="NCBI Taxonomy" id="652787"/>
    <lineage>
        <taxon>Bacteria</taxon>
        <taxon>Pseudomonadati</taxon>
        <taxon>Bacteroidota</taxon>
        <taxon>Sphingobacteriia</taxon>
        <taxon>Sphingobacteriales</taxon>
        <taxon>Sphingobacteriaceae</taxon>
        <taxon>Mucilaginibacter</taxon>
    </lineage>
</organism>
<feature type="signal peptide" evidence="1">
    <location>
        <begin position="1"/>
        <end position="25"/>
    </location>
</feature>
<keyword evidence="4" id="KW-1185">Reference proteome</keyword>
<protein>
    <submittedName>
        <fullName evidence="3">YceI-like domain-containing protein</fullName>
    </submittedName>
</protein>
<keyword evidence="1" id="KW-0732">Signal</keyword>
<evidence type="ECO:0000313" key="4">
    <source>
        <dbReference type="Proteomes" id="UP000199679"/>
    </source>
</evidence>
<dbReference type="InterPro" id="IPR007372">
    <property type="entry name" value="Lipid/polyisoprenoid-bd_YceI"/>
</dbReference>
<evidence type="ECO:0000259" key="2">
    <source>
        <dbReference type="SMART" id="SM00867"/>
    </source>
</evidence>
<feature type="chain" id="PRO_5009262129" evidence="1">
    <location>
        <begin position="26"/>
        <end position="202"/>
    </location>
</feature>
<dbReference type="PROSITE" id="PS51257">
    <property type="entry name" value="PROKAR_LIPOPROTEIN"/>
    <property type="match status" value="1"/>
</dbReference>
<dbReference type="Gene3D" id="2.40.128.110">
    <property type="entry name" value="Lipid/polyisoprenoid-binding, YceI-like"/>
    <property type="match status" value="1"/>
</dbReference>
<dbReference type="STRING" id="652787.SAMN05216490_1668"/>
<dbReference type="SMART" id="SM00867">
    <property type="entry name" value="YceI"/>
    <property type="match status" value="1"/>
</dbReference>
<evidence type="ECO:0000256" key="1">
    <source>
        <dbReference type="SAM" id="SignalP"/>
    </source>
</evidence>
<dbReference type="Pfam" id="PF04264">
    <property type="entry name" value="YceI"/>
    <property type="match status" value="1"/>
</dbReference>
<reference evidence="3 4" key="1">
    <citation type="submission" date="2016-10" db="EMBL/GenBank/DDBJ databases">
        <authorList>
            <person name="de Groot N.N."/>
        </authorList>
    </citation>
    <scope>NUCLEOTIDE SEQUENCE [LARGE SCALE GENOMIC DNA]</scope>
    <source>
        <strain evidence="3 4">MP1X4</strain>
    </source>
</reference>
<name>A0A1H1UG97_MUCMA</name>
<dbReference type="RefSeq" id="WP_091371194.1">
    <property type="nucleotide sequence ID" value="NZ_LT629740.1"/>
</dbReference>
<accession>A0A1H1UG97</accession>
<evidence type="ECO:0000313" key="3">
    <source>
        <dbReference type="EMBL" id="SDS71554.1"/>
    </source>
</evidence>
<proteinExistence type="predicted"/>
<sequence>MKNNIKQTLILTAICIIGFSCMLHAQSIYKINDSKDMDMKLSGTSTLHSWTMDAKTFSGDADFHFESGSGGQLSSVKSLTFTLAVADLKSSEGGLNKNAYKALKAEDYKDIDYKLTSATVTSEKDNKYLVKAHGNLTIAGVTKEVIMNVECVVNPDATITCTGSEKLNMTDYAVKPPTFMLGAMKTGDAITLNFTLVYKKIS</sequence>
<gene>
    <name evidence="3" type="ORF">SAMN05216490_1668</name>
</gene>
<dbReference type="InterPro" id="IPR036761">
    <property type="entry name" value="TTHA0802/YceI-like_sf"/>
</dbReference>
<feature type="domain" description="Lipid/polyisoprenoid-binding YceI-like" evidence="2">
    <location>
        <begin position="49"/>
        <end position="199"/>
    </location>
</feature>
<dbReference type="OrthoDB" id="9794147at2"/>
<dbReference type="SUPFAM" id="SSF101874">
    <property type="entry name" value="YceI-like"/>
    <property type="match status" value="1"/>
</dbReference>
<dbReference type="Proteomes" id="UP000199679">
    <property type="component" value="Chromosome I"/>
</dbReference>
<dbReference type="EMBL" id="LT629740">
    <property type="protein sequence ID" value="SDS71554.1"/>
    <property type="molecule type" value="Genomic_DNA"/>
</dbReference>
<dbReference type="AlphaFoldDB" id="A0A1H1UG97"/>